<dbReference type="Pfam" id="PF01575">
    <property type="entry name" value="MaoC_dehydratas"/>
    <property type="match status" value="1"/>
</dbReference>
<dbReference type="InterPro" id="IPR052342">
    <property type="entry name" value="MCH/BMMD"/>
</dbReference>
<dbReference type="SUPFAM" id="SSF54637">
    <property type="entry name" value="Thioesterase/thiol ester dehydrase-isomerase"/>
    <property type="match status" value="1"/>
</dbReference>
<name>A0A2C9D8R0_9HYPH</name>
<dbReference type="CDD" id="cd03454">
    <property type="entry name" value="YdeM"/>
    <property type="match status" value="1"/>
</dbReference>
<accession>A0A2C9D8R0</accession>
<dbReference type="RefSeq" id="WP_099556901.1">
    <property type="nucleotide sequence ID" value="NZ_LT960614.1"/>
</dbReference>
<evidence type="ECO:0000313" key="3">
    <source>
        <dbReference type="Proteomes" id="UP000223606"/>
    </source>
</evidence>
<dbReference type="InterPro" id="IPR029069">
    <property type="entry name" value="HotDog_dom_sf"/>
</dbReference>
<evidence type="ECO:0000313" key="2">
    <source>
        <dbReference type="EMBL" id="SON56528.1"/>
    </source>
</evidence>
<dbReference type="PANTHER" id="PTHR43664:SF1">
    <property type="entry name" value="BETA-METHYLMALYL-COA DEHYDRATASE"/>
    <property type="match status" value="1"/>
</dbReference>
<dbReference type="Proteomes" id="UP000223606">
    <property type="component" value="Chromosome 1"/>
</dbReference>
<dbReference type="Gene3D" id="3.10.129.10">
    <property type="entry name" value="Hotdog Thioesterase"/>
    <property type="match status" value="1"/>
</dbReference>
<dbReference type="PANTHER" id="PTHR43664">
    <property type="entry name" value="MONOAMINE OXIDASE-RELATED"/>
    <property type="match status" value="1"/>
</dbReference>
<proteinExistence type="predicted"/>
<dbReference type="KEGG" id="hdi:HDIA_2987"/>
<dbReference type="EMBL" id="LT960614">
    <property type="protein sequence ID" value="SON56528.1"/>
    <property type="molecule type" value="Genomic_DNA"/>
</dbReference>
<protein>
    <submittedName>
        <fullName evidence="2">MaoC like domain protein</fullName>
    </submittedName>
</protein>
<gene>
    <name evidence="2" type="ORF">HDIA_2987</name>
</gene>
<sequence>MGLEAIELGVPVKVGSHTFEAEEIIRFAEKYDPQPFHVDEAAARASHFGALCASGWHTCSVWMRLTITNTRKNGGFSGISPGTKAIRWMKPVYVGDTLEFFNEVTSKREMKTRPGWALIEVFSHADNQNGVRVFEMESTVLVPIA</sequence>
<feature type="domain" description="MaoC-like" evidence="1">
    <location>
        <begin position="17"/>
        <end position="112"/>
    </location>
</feature>
<dbReference type="OrthoDB" id="9797938at2"/>
<evidence type="ECO:0000259" key="1">
    <source>
        <dbReference type="Pfam" id="PF01575"/>
    </source>
</evidence>
<dbReference type="AlphaFoldDB" id="A0A2C9D8R0"/>
<organism evidence="2 3">
    <name type="scientific">Hartmannibacter diazotrophicus</name>
    <dbReference type="NCBI Taxonomy" id="1482074"/>
    <lineage>
        <taxon>Bacteria</taxon>
        <taxon>Pseudomonadati</taxon>
        <taxon>Pseudomonadota</taxon>
        <taxon>Alphaproteobacteria</taxon>
        <taxon>Hyphomicrobiales</taxon>
        <taxon>Pleomorphomonadaceae</taxon>
        <taxon>Hartmannibacter</taxon>
    </lineage>
</organism>
<dbReference type="InterPro" id="IPR002539">
    <property type="entry name" value="MaoC-like_dom"/>
</dbReference>
<keyword evidence="3" id="KW-1185">Reference proteome</keyword>
<reference evidence="3" key="1">
    <citation type="submission" date="2017-09" db="EMBL/GenBank/DDBJ databases">
        <title>Genome sequence of Nannocystis excedens DSM 71.</title>
        <authorList>
            <person name="Blom J."/>
        </authorList>
    </citation>
    <scope>NUCLEOTIDE SEQUENCE [LARGE SCALE GENOMIC DNA]</scope>
    <source>
        <strain evidence="3">type strain: E19</strain>
    </source>
</reference>